<protein>
    <submittedName>
        <fullName evidence="1">Uncharacterized protein</fullName>
    </submittedName>
</protein>
<dbReference type="Gene3D" id="6.10.10.30">
    <property type="entry name" value="Catalase hpii, N-terminal domain-like"/>
    <property type="match status" value="1"/>
</dbReference>
<keyword evidence="2" id="KW-1185">Reference proteome</keyword>
<name>A0A6G1JY78_9PLEO</name>
<accession>A0A6G1JY78</accession>
<reference evidence="1" key="1">
    <citation type="journal article" date="2020" name="Stud. Mycol.">
        <title>101 Dothideomycetes genomes: a test case for predicting lifestyles and emergence of pathogens.</title>
        <authorList>
            <person name="Haridas S."/>
            <person name="Albert R."/>
            <person name="Binder M."/>
            <person name="Bloem J."/>
            <person name="Labutti K."/>
            <person name="Salamov A."/>
            <person name="Andreopoulos B."/>
            <person name="Baker S."/>
            <person name="Barry K."/>
            <person name="Bills G."/>
            <person name="Bluhm B."/>
            <person name="Cannon C."/>
            <person name="Castanera R."/>
            <person name="Culley D."/>
            <person name="Daum C."/>
            <person name="Ezra D."/>
            <person name="Gonzalez J."/>
            <person name="Henrissat B."/>
            <person name="Kuo A."/>
            <person name="Liang C."/>
            <person name="Lipzen A."/>
            <person name="Lutzoni F."/>
            <person name="Magnuson J."/>
            <person name="Mondo S."/>
            <person name="Nolan M."/>
            <person name="Ohm R."/>
            <person name="Pangilinan J."/>
            <person name="Park H.-J."/>
            <person name="Ramirez L."/>
            <person name="Alfaro M."/>
            <person name="Sun H."/>
            <person name="Tritt A."/>
            <person name="Yoshinaga Y."/>
            <person name="Zwiers L.-H."/>
            <person name="Turgeon B."/>
            <person name="Goodwin S."/>
            <person name="Spatafora J."/>
            <person name="Crous P."/>
            <person name="Grigoriev I."/>
        </authorList>
    </citation>
    <scope>NUCLEOTIDE SEQUENCE</scope>
    <source>
        <strain evidence="1">CBS 279.74</strain>
    </source>
</reference>
<gene>
    <name evidence="1" type="ORF">K504DRAFT_92606</name>
</gene>
<proteinExistence type="predicted"/>
<organism evidence="1 2">
    <name type="scientific">Pleomassaria siparia CBS 279.74</name>
    <dbReference type="NCBI Taxonomy" id="1314801"/>
    <lineage>
        <taxon>Eukaryota</taxon>
        <taxon>Fungi</taxon>
        <taxon>Dikarya</taxon>
        <taxon>Ascomycota</taxon>
        <taxon>Pezizomycotina</taxon>
        <taxon>Dothideomycetes</taxon>
        <taxon>Pleosporomycetidae</taxon>
        <taxon>Pleosporales</taxon>
        <taxon>Pleomassariaceae</taxon>
        <taxon>Pleomassaria</taxon>
    </lineage>
</organism>
<sequence>MTRFNMSSLTESVLSISKILCGALLCGGGLALLQNRASIEPLTHFPRERIPERLLSICAQLSWNTKKTRSSLTILAVVWAERRPLCRRRPSASLSGLQDYFPRFVQVYLY</sequence>
<evidence type="ECO:0000313" key="2">
    <source>
        <dbReference type="Proteomes" id="UP000799428"/>
    </source>
</evidence>
<dbReference type="EMBL" id="MU005778">
    <property type="protein sequence ID" value="KAF2705566.1"/>
    <property type="molecule type" value="Genomic_DNA"/>
</dbReference>
<dbReference type="AlphaFoldDB" id="A0A6G1JY78"/>
<evidence type="ECO:0000313" key="1">
    <source>
        <dbReference type="EMBL" id="KAF2705566.1"/>
    </source>
</evidence>
<dbReference type="Proteomes" id="UP000799428">
    <property type="component" value="Unassembled WGS sequence"/>
</dbReference>